<evidence type="ECO:0000313" key="1">
    <source>
        <dbReference type="EMBL" id="KKK46805.1"/>
    </source>
</evidence>
<dbReference type="AlphaFoldDB" id="A0A0F8WF98"/>
<gene>
    <name evidence="1" type="ORF">LCGC14_3161560</name>
</gene>
<accession>A0A0F8WF98</accession>
<reference evidence="1" key="1">
    <citation type="journal article" date="2015" name="Nature">
        <title>Complex archaea that bridge the gap between prokaryotes and eukaryotes.</title>
        <authorList>
            <person name="Spang A."/>
            <person name="Saw J.H."/>
            <person name="Jorgensen S.L."/>
            <person name="Zaremba-Niedzwiedzka K."/>
            <person name="Martijn J."/>
            <person name="Lind A.E."/>
            <person name="van Eijk R."/>
            <person name="Schleper C."/>
            <person name="Guy L."/>
            <person name="Ettema T.J."/>
        </authorList>
    </citation>
    <scope>NUCLEOTIDE SEQUENCE</scope>
</reference>
<proteinExistence type="predicted"/>
<dbReference type="EMBL" id="LAZR01069897">
    <property type="protein sequence ID" value="KKK46805.1"/>
    <property type="molecule type" value="Genomic_DNA"/>
</dbReference>
<organism evidence="1">
    <name type="scientific">marine sediment metagenome</name>
    <dbReference type="NCBI Taxonomy" id="412755"/>
    <lineage>
        <taxon>unclassified sequences</taxon>
        <taxon>metagenomes</taxon>
        <taxon>ecological metagenomes</taxon>
    </lineage>
</organism>
<comment type="caution">
    <text evidence="1">The sequence shown here is derived from an EMBL/GenBank/DDBJ whole genome shotgun (WGS) entry which is preliminary data.</text>
</comment>
<protein>
    <submittedName>
        <fullName evidence="1">Uncharacterized protein</fullName>
    </submittedName>
</protein>
<sequence>MNLGEFRKATKRMPNDALIVFWYDSDDRTTINGTDKLTVCCDDKKVNIADFVLSPHKSLKPFLRT</sequence>
<name>A0A0F8WF98_9ZZZZ</name>